<evidence type="ECO:0000259" key="2">
    <source>
        <dbReference type="PROSITE" id="PS51838"/>
    </source>
</evidence>
<protein>
    <submittedName>
        <fullName evidence="6">HDAg domain-containing protein</fullName>
    </submittedName>
</protein>
<name>A0A0N4UDV9_DRAME</name>
<keyword evidence="5" id="KW-1185">Reference proteome</keyword>
<reference evidence="3 5" key="2">
    <citation type="submission" date="2018-11" db="EMBL/GenBank/DDBJ databases">
        <authorList>
            <consortium name="Pathogen Informatics"/>
        </authorList>
    </citation>
    <scope>NUCLEOTIDE SEQUENCE [LARGE SCALE GENOMIC DNA]</scope>
</reference>
<evidence type="ECO:0000313" key="5">
    <source>
        <dbReference type="Proteomes" id="UP000274756"/>
    </source>
</evidence>
<sequence>MLKPSAQLRDLDLVQWLNNKLGDNNELWCGQQAASLISREMLVELETCFQSLETHVKLKIVLALPHLSHRLMTMWRDPLMNLLNLARRDADDWIETVSYLYRDFPSHKCITPLVEPTSYFCRTLEELRKTIKKHKEAKNLKLLPPAMHYVSEAAIKARFGIENVDATKYFNLRKPAKSHSLKTDLIRSAESGVNSTKIQKTTVVAPSFPIRMRSTVRKPNNDLPMRGIPSVNTCKMSAGFTNEPRKRPRQLVKREGGAKLIDIDEIPQALKIRRREQAAEEKAKKLQEKEEKKRLQAEKADAEKEARRTAASVKTEPSNLRSKSPVLKEDMPSTSVSTTATTTTTPSNSNTAQSFDASVPTELPSYANVRERPTMDLEPASFALLTRLDQRETIARRQCEEMLSTANVLDVQGHRMVTAFMSGNKVHPFPHMGDVVTLKLSETYEDELREDGRNQRYRVETYFQVSSEILQMDYRTGEWKRLRKTRALRPEEVESLNLMQYTFTPNGNSRSS</sequence>
<feature type="compositionally biased region" description="Basic and acidic residues" evidence="1">
    <location>
        <begin position="281"/>
        <end position="308"/>
    </location>
</feature>
<dbReference type="Proteomes" id="UP000274756">
    <property type="component" value="Unassembled WGS sequence"/>
</dbReference>
<dbReference type="WBParaSite" id="DME_0000553501-mRNA-1">
    <property type="protein sequence ID" value="DME_0000553501-mRNA-1"/>
    <property type="gene ID" value="DME_0000553501"/>
</dbReference>
<feature type="compositionally biased region" description="Low complexity" evidence="1">
    <location>
        <begin position="332"/>
        <end position="352"/>
    </location>
</feature>
<dbReference type="OrthoDB" id="2135488at2759"/>
<dbReference type="Proteomes" id="UP000038040">
    <property type="component" value="Unplaced"/>
</dbReference>
<feature type="domain" description="HDAg" evidence="2">
    <location>
        <begin position="93"/>
        <end position="261"/>
    </location>
</feature>
<dbReference type="AlphaFoldDB" id="A0A0N4UDV9"/>
<evidence type="ECO:0000313" key="4">
    <source>
        <dbReference type="Proteomes" id="UP000038040"/>
    </source>
</evidence>
<evidence type="ECO:0000256" key="1">
    <source>
        <dbReference type="SAM" id="MobiDB-lite"/>
    </source>
</evidence>
<dbReference type="PROSITE" id="PS51838">
    <property type="entry name" value="HDAG"/>
    <property type="match status" value="1"/>
</dbReference>
<evidence type="ECO:0000313" key="6">
    <source>
        <dbReference type="WBParaSite" id="DME_0000553501-mRNA-1"/>
    </source>
</evidence>
<dbReference type="STRING" id="318479.A0A0N4UDV9"/>
<dbReference type="InterPro" id="IPR037517">
    <property type="entry name" value="HDAG_dom"/>
</dbReference>
<feature type="region of interest" description="Disordered" evidence="1">
    <location>
        <begin position="281"/>
        <end position="356"/>
    </location>
</feature>
<dbReference type="Pfam" id="PF23553">
    <property type="entry name" value="NELF-A_N"/>
    <property type="match status" value="1"/>
</dbReference>
<reference evidence="6" key="1">
    <citation type="submission" date="2016-04" db="UniProtKB">
        <authorList>
            <consortium name="WormBaseParasite"/>
        </authorList>
    </citation>
    <scope>IDENTIFICATION</scope>
</reference>
<dbReference type="InterPro" id="IPR056557">
    <property type="entry name" value="NELF-A_N"/>
</dbReference>
<dbReference type="EMBL" id="UYYG01001179">
    <property type="protein sequence ID" value="VDN59303.1"/>
    <property type="molecule type" value="Genomic_DNA"/>
</dbReference>
<gene>
    <name evidence="3" type="ORF">DME_LOCUS9276</name>
</gene>
<proteinExistence type="predicted"/>
<organism evidence="4 6">
    <name type="scientific">Dracunculus medinensis</name>
    <name type="common">Guinea worm</name>
    <dbReference type="NCBI Taxonomy" id="318479"/>
    <lineage>
        <taxon>Eukaryota</taxon>
        <taxon>Metazoa</taxon>
        <taxon>Ecdysozoa</taxon>
        <taxon>Nematoda</taxon>
        <taxon>Chromadorea</taxon>
        <taxon>Rhabditida</taxon>
        <taxon>Spirurina</taxon>
        <taxon>Dracunculoidea</taxon>
        <taxon>Dracunculidae</taxon>
        <taxon>Dracunculus</taxon>
    </lineage>
</organism>
<accession>A0A0N4UDV9</accession>
<evidence type="ECO:0000313" key="3">
    <source>
        <dbReference type="EMBL" id="VDN59303.1"/>
    </source>
</evidence>